<dbReference type="GO" id="GO:0046872">
    <property type="term" value="F:metal ion binding"/>
    <property type="evidence" value="ECO:0007669"/>
    <property type="project" value="UniProtKB-KW"/>
</dbReference>
<evidence type="ECO:0000313" key="4">
    <source>
        <dbReference type="Proteomes" id="UP000019132"/>
    </source>
</evidence>
<dbReference type="InterPro" id="IPR027443">
    <property type="entry name" value="IPNS-like_sf"/>
</dbReference>
<dbReference type="PRINTS" id="PR00682">
    <property type="entry name" value="IPNSYNTHASE"/>
</dbReference>
<dbReference type="SUPFAM" id="SSF51197">
    <property type="entry name" value="Clavaminate synthase-like"/>
    <property type="match status" value="1"/>
</dbReference>
<dbReference type="InterPro" id="IPR050231">
    <property type="entry name" value="Iron_ascorbate_oxido_reductase"/>
</dbReference>
<dbReference type="VEuPathDB" id="FungiDB:PYU1_G002015"/>
<dbReference type="FunFam" id="2.60.120.330:FF:000012">
    <property type="entry name" value="Gibberellin 20 oxidase 1"/>
    <property type="match status" value="1"/>
</dbReference>
<feature type="domain" description="Fe2OG dioxygenase" evidence="2">
    <location>
        <begin position="208"/>
        <end position="310"/>
    </location>
</feature>
<sequence>MGNSRKEIRGVPVIDVEALMSANSDHEVEATLQDPKGPFRGTIDELHAAATEWGFFYIKNHGIPSNQIEAFRSVVRSFFALPKEIKNTVRRRQDNARGYFDQELTKNKFDCKEVFDLTGPQEDSPPNAALYKRVIVNNQNQWLAADILPGFRKAITEYYAQVVHIARRILMLFAVALGEHVNFFDQFFHGTGDNDEAEPSRLPVVHRNSSSLRLNHYPVSSDPENTMGVYHHTDGGALTVLLQDDEVASLQVFHRASQEWHFVPPIKDTFVTNIGDMVQIWSNDKFVAPLHRVLASSTRSRYSVPFFHNPSYDAIIEPIIVGGNEKPRYRPLNWFAFVREKIEGNFANIGQDIQITRFRIHGDADNIPWEK</sequence>
<reference evidence="4" key="2">
    <citation type="submission" date="2010-04" db="EMBL/GenBank/DDBJ databases">
        <authorList>
            <person name="Buell R."/>
            <person name="Hamilton J."/>
            <person name="Hostetler J."/>
        </authorList>
    </citation>
    <scope>NUCLEOTIDE SEQUENCE [LARGE SCALE GENOMIC DNA]</scope>
    <source>
        <strain evidence="4">DAOM:BR144</strain>
    </source>
</reference>
<dbReference type="eggNOG" id="KOG0143">
    <property type="taxonomic scope" value="Eukaryota"/>
</dbReference>
<keyword evidence="1" id="KW-0479">Metal-binding</keyword>
<reference evidence="3" key="3">
    <citation type="submission" date="2015-02" db="UniProtKB">
        <authorList>
            <consortium name="EnsemblProtists"/>
        </authorList>
    </citation>
    <scope>IDENTIFICATION</scope>
    <source>
        <strain evidence="3">DAOM BR144</strain>
    </source>
</reference>
<name>K3WAM6_GLOUD</name>
<dbReference type="InterPro" id="IPR026992">
    <property type="entry name" value="DIOX_N"/>
</dbReference>
<dbReference type="Pfam" id="PF03171">
    <property type="entry name" value="2OG-FeII_Oxy"/>
    <property type="match status" value="1"/>
</dbReference>
<keyword evidence="4" id="KW-1185">Reference proteome</keyword>
<dbReference type="AlphaFoldDB" id="K3WAM6"/>
<proteinExistence type="inferred from homology"/>
<dbReference type="OMA" id="NVRAVHY"/>
<dbReference type="Proteomes" id="UP000019132">
    <property type="component" value="Unassembled WGS sequence"/>
</dbReference>
<dbReference type="PANTHER" id="PTHR47990">
    <property type="entry name" value="2-OXOGLUTARATE (2OG) AND FE(II)-DEPENDENT OXYGENASE SUPERFAMILY PROTEIN-RELATED"/>
    <property type="match status" value="1"/>
</dbReference>
<dbReference type="EMBL" id="GL376634">
    <property type="status" value="NOT_ANNOTATED_CDS"/>
    <property type="molecule type" value="Genomic_DNA"/>
</dbReference>
<dbReference type="InterPro" id="IPR044861">
    <property type="entry name" value="IPNS-like_FE2OG_OXY"/>
</dbReference>
<evidence type="ECO:0000259" key="2">
    <source>
        <dbReference type="PROSITE" id="PS51471"/>
    </source>
</evidence>
<dbReference type="Pfam" id="PF14226">
    <property type="entry name" value="DIOX_N"/>
    <property type="match status" value="1"/>
</dbReference>
<evidence type="ECO:0000256" key="1">
    <source>
        <dbReference type="RuleBase" id="RU003682"/>
    </source>
</evidence>
<reference evidence="4" key="1">
    <citation type="journal article" date="2010" name="Genome Biol.">
        <title>Genome sequence of the necrotrophic plant pathogen Pythium ultimum reveals original pathogenicity mechanisms and effector repertoire.</title>
        <authorList>
            <person name="Levesque C.A."/>
            <person name="Brouwer H."/>
            <person name="Cano L."/>
            <person name="Hamilton J.P."/>
            <person name="Holt C."/>
            <person name="Huitema E."/>
            <person name="Raffaele S."/>
            <person name="Robideau G.P."/>
            <person name="Thines M."/>
            <person name="Win J."/>
            <person name="Zerillo M.M."/>
            <person name="Beakes G.W."/>
            <person name="Boore J.L."/>
            <person name="Busam D."/>
            <person name="Dumas B."/>
            <person name="Ferriera S."/>
            <person name="Fuerstenberg S.I."/>
            <person name="Gachon C.M."/>
            <person name="Gaulin E."/>
            <person name="Govers F."/>
            <person name="Grenville-Briggs L."/>
            <person name="Horner N."/>
            <person name="Hostetler J."/>
            <person name="Jiang R.H."/>
            <person name="Johnson J."/>
            <person name="Krajaejun T."/>
            <person name="Lin H."/>
            <person name="Meijer H.J."/>
            <person name="Moore B."/>
            <person name="Morris P."/>
            <person name="Phuntmart V."/>
            <person name="Puiu D."/>
            <person name="Shetty J."/>
            <person name="Stajich J.E."/>
            <person name="Tripathy S."/>
            <person name="Wawra S."/>
            <person name="van West P."/>
            <person name="Whitty B.R."/>
            <person name="Coutinho P.M."/>
            <person name="Henrissat B."/>
            <person name="Martin F."/>
            <person name="Thomas P.D."/>
            <person name="Tyler B.M."/>
            <person name="De Vries R.P."/>
            <person name="Kamoun S."/>
            <person name="Yandell M."/>
            <person name="Tisserat N."/>
            <person name="Buell C.R."/>
        </authorList>
    </citation>
    <scope>NUCLEOTIDE SEQUENCE</scope>
    <source>
        <strain evidence="4">DAOM:BR144</strain>
    </source>
</reference>
<dbReference type="HOGENOM" id="CLU_010119_16_3_1"/>
<keyword evidence="1" id="KW-0408">Iron</keyword>
<evidence type="ECO:0000313" key="3">
    <source>
        <dbReference type="EnsemblProtists" id="PYU1_T002017"/>
    </source>
</evidence>
<dbReference type="STRING" id="431595.K3WAM6"/>
<keyword evidence="1" id="KW-0560">Oxidoreductase</keyword>
<accession>K3WAM6</accession>
<dbReference type="Gene3D" id="2.60.120.330">
    <property type="entry name" value="B-lactam Antibiotic, Isopenicillin N Synthase, Chain"/>
    <property type="match status" value="1"/>
</dbReference>
<dbReference type="EnsemblProtists" id="PYU1_T002017">
    <property type="protein sequence ID" value="PYU1_T002017"/>
    <property type="gene ID" value="PYU1_G002015"/>
</dbReference>
<dbReference type="InParanoid" id="K3WAM6"/>
<comment type="similarity">
    <text evidence="1">Belongs to the iron/ascorbate-dependent oxidoreductase family.</text>
</comment>
<dbReference type="InterPro" id="IPR005123">
    <property type="entry name" value="Oxoglu/Fe-dep_dioxygenase_dom"/>
</dbReference>
<protein>
    <recommendedName>
        <fullName evidence="2">Fe2OG dioxygenase domain-containing protein</fullName>
    </recommendedName>
</protein>
<dbReference type="GO" id="GO:0016491">
    <property type="term" value="F:oxidoreductase activity"/>
    <property type="evidence" value="ECO:0007669"/>
    <property type="project" value="UniProtKB-KW"/>
</dbReference>
<organism evidence="3 4">
    <name type="scientific">Globisporangium ultimum (strain ATCC 200006 / CBS 805.95 / DAOM BR144)</name>
    <name type="common">Pythium ultimum</name>
    <dbReference type="NCBI Taxonomy" id="431595"/>
    <lineage>
        <taxon>Eukaryota</taxon>
        <taxon>Sar</taxon>
        <taxon>Stramenopiles</taxon>
        <taxon>Oomycota</taxon>
        <taxon>Peronosporomycetes</taxon>
        <taxon>Pythiales</taxon>
        <taxon>Pythiaceae</taxon>
        <taxon>Globisporangium</taxon>
    </lineage>
</organism>
<dbReference type="PROSITE" id="PS51471">
    <property type="entry name" value="FE2OG_OXY"/>
    <property type="match status" value="1"/>
</dbReference>